<protein>
    <submittedName>
        <fullName evidence="1">Uncharacterized protein</fullName>
    </submittedName>
</protein>
<sequence length="537" mass="60746">MRLSDGAFSVATQCFFANDHNGDDISKVDARVYTSGRAKPQQEKAKRFLSDLGVRELGEAEEIELILRARYTEEAEIPDDKTYLEDLKRFVALTEQQPETAKLFASYYIFQGEDARWYKPGDIYLDQPYKQTDLSAYYSRFGEDAECAPLHARYKDCGIPTKRVRAFAEAVGARVELKIKRGECRNNPQWAYLRSVGGERYTSSRDNDYFIPHLPELLRTPSLELSRLVWRTITSLASDSDYLQAVFRRNYSGGTHYADSRLVHELRAARWVPQGNGKFVRPAEASSELLPEGFAFDLGNPGLKAIQFGAEADRRSAQEQLKDSIAKKAGFADAGALERAKRFAALPQEEQERFFAEREKAAKAAIPDRNLINPQRHARNVAEQAADAPDKESEIRGRSVSIGREDVKIEAEQYLRQHYRNADGDMTCQICKGPLPFKLDDGSEFFETVEFLPGLRKRHFQNYLALCPNHSAMYRHANGCKEIICDMVEGLTGNELEVILAQRDMTIYLSAVHIVDIKAVLAAEANLPAEAEDQDME</sequence>
<dbReference type="EMBL" id="FUXL01000012">
    <property type="protein sequence ID" value="SKA30045.1"/>
    <property type="molecule type" value="Genomic_DNA"/>
</dbReference>
<organism evidence="1 2">
    <name type="scientific">Consotaella salsifontis</name>
    <dbReference type="NCBI Taxonomy" id="1365950"/>
    <lineage>
        <taxon>Bacteria</taxon>
        <taxon>Pseudomonadati</taxon>
        <taxon>Pseudomonadota</taxon>
        <taxon>Alphaproteobacteria</taxon>
        <taxon>Hyphomicrobiales</taxon>
        <taxon>Aurantimonadaceae</taxon>
        <taxon>Consotaella</taxon>
    </lineage>
</organism>
<reference evidence="2" key="1">
    <citation type="submission" date="2017-02" db="EMBL/GenBank/DDBJ databases">
        <authorList>
            <person name="Varghese N."/>
            <person name="Submissions S."/>
        </authorList>
    </citation>
    <scope>NUCLEOTIDE SEQUENCE [LARGE SCALE GENOMIC DNA]</scope>
    <source>
        <strain evidence="2">USBA 369</strain>
    </source>
</reference>
<dbReference type="AlphaFoldDB" id="A0A1T4SPB6"/>
<name>A0A1T4SPB6_9HYPH</name>
<keyword evidence="2" id="KW-1185">Reference proteome</keyword>
<dbReference type="STRING" id="1365950.SAMN05428963_112109"/>
<evidence type="ECO:0000313" key="1">
    <source>
        <dbReference type="EMBL" id="SKA30045.1"/>
    </source>
</evidence>
<dbReference type="Proteomes" id="UP000190135">
    <property type="component" value="Unassembled WGS sequence"/>
</dbReference>
<accession>A0A1T4SPB6</accession>
<evidence type="ECO:0000313" key="2">
    <source>
        <dbReference type="Proteomes" id="UP000190135"/>
    </source>
</evidence>
<gene>
    <name evidence="1" type="ORF">SAMN05428963_112109</name>
</gene>
<proteinExistence type="predicted"/>